<dbReference type="AlphaFoldDB" id="A0AAV3Y1R6"/>
<proteinExistence type="predicted"/>
<accession>A0AAV3Y1R6</accession>
<reference evidence="1 2" key="1">
    <citation type="journal article" date="2021" name="Elife">
        <title>Chloroplast acquisition without the gene transfer in kleptoplastic sea slugs, Plakobranchus ocellatus.</title>
        <authorList>
            <person name="Maeda T."/>
            <person name="Takahashi S."/>
            <person name="Yoshida T."/>
            <person name="Shimamura S."/>
            <person name="Takaki Y."/>
            <person name="Nagai Y."/>
            <person name="Toyoda A."/>
            <person name="Suzuki Y."/>
            <person name="Arimoto A."/>
            <person name="Ishii H."/>
            <person name="Satoh N."/>
            <person name="Nishiyama T."/>
            <person name="Hasebe M."/>
            <person name="Maruyama T."/>
            <person name="Minagawa J."/>
            <person name="Obokata J."/>
            <person name="Shigenobu S."/>
        </authorList>
    </citation>
    <scope>NUCLEOTIDE SEQUENCE [LARGE SCALE GENOMIC DNA]</scope>
</reference>
<protein>
    <submittedName>
        <fullName evidence="1">Uncharacterized protein</fullName>
    </submittedName>
</protein>
<comment type="caution">
    <text evidence="1">The sequence shown here is derived from an EMBL/GenBank/DDBJ whole genome shotgun (WGS) entry which is preliminary data.</text>
</comment>
<gene>
    <name evidence="1" type="ORF">PoB_000335000</name>
</gene>
<keyword evidence="2" id="KW-1185">Reference proteome</keyword>
<dbReference type="EMBL" id="BLXT01000427">
    <property type="protein sequence ID" value="GFN76844.1"/>
    <property type="molecule type" value="Genomic_DNA"/>
</dbReference>
<evidence type="ECO:0000313" key="1">
    <source>
        <dbReference type="EMBL" id="GFN76844.1"/>
    </source>
</evidence>
<organism evidence="1 2">
    <name type="scientific">Plakobranchus ocellatus</name>
    <dbReference type="NCBI Taxonomy" id="259542"/>
    <lineage>
        <taxon>Eukaryota</taxon>
        <taxon>Metazoa</taxon>
        <taxon>Spiralia</taxon>
        <taxon>Lophotrochozoa</taxon>
        <taxon>Mollusca</taxon>
        <taxon>Gastropoda</taxon>
        <taxon>Heterobranchia</taxon>
        <taxon>Euthyneura</taxon>
        <taxon>Panpulmonata</taxon>
        <taxon>Sacoglossa</taxon>
        <taxon>Placobranchoidea</taxon>
        <taxon>Plakobranchidae</taxon>
        <taxon>Plakobranchus</taxon>
    </lineage>
</organism>
<sequence length="206" mass="23126">MQLLCKDIYLNLNRDRSIPYVSERVISAYLRAKGNSIRQCHTALYFMKIIKFIRSSSAALPMTFAHSQGRPKKKQKKKTSYFVDLSLNKNGSIAEGLCENTVGSGLNAIVIVLLALVDHLMKVPVMKGISSTQISEAFMHVSHLLVPRSKPGTDQRKAKMEQTTTTFKLLQSSSVSTPYFRMSTRRMRGHVKCPFSRLSSLQTPGQ</sequence>
<name>A0AAV3Y1R6_9GAST</name>
<dbReference type="Proteomes" id="UP000735302">
    <property type="component" value="Unassembled WGS sequence"/>
</dbReference>
<evidence type="ECO:0000313" key="2">
    <source>
        <dbReference type="Proteomes" id="UP000735302"/>
    </source>
</evidence>